<dbReference type="PANTHER" id="PTHR36985">
    <property type="entry name" value="TRANSLOCATION AND ASSEMBLY MODULE SUBUNIT TAMB"/>
    <property type="match status" value="1"/>
</dbReference>
<proteinExistence type="predicted"/>
<evidence type="ECO:0000259" key="6">
    <source>
        <dbReference type="Pfam" id="PF04357"/>
    </source>
</evidence>
<dbReference type="GO" id="GO:0097347">
    <property type="term" value="C:TAM protein secretion complex"/>
    <property type="evidence" value="ECO:0007669"/>
    <property type="project" value="TreeGrafter"/>
</dbReference>
<evidence type="ECO:0000256" key="1">
    <source>
        <dbReference type="ARBA" id="ARBA00004167"/>
    </source>
</evidence>
<sequence length="1541" mass="163691">MSMAVRHSDSSAKPTPTSSGKRWLKRLLWLVVACVAVLVLAIGGVLVWASSDGSLPRALQLAQKFLPKEQSLAFDNAQGSITGGGTVAQLQWAMPGVAVDVAQFNLDWSLSQLLSRRLDVRTLAAERVHVRLSPTPTIAEPDPTPFVMPERISLPLQLSVPLQVGQLAIERVAVDGSSHTETIDNIGAHYRFDGVQHALELSSLQYGQSHLQAQLSLGAEDLAVQAAVGAWLSDLVPDVPLTMHARLNANGTLAGGDAASLQLKLDGQEQPAGAVWSAEMPLLQALPTAVPTAQEAAAPAESDMTPEAAPTEVPRAHNRRLAGLQLDAQVHPWRSQPIQTALLALQRINGRAFHAAAPETDLNGTLRVDPDNAAGAAVDLANASWQLQAQLSNQLPGPWDQALLPVKTLDAQIHYSADRIAIEQAQVGLEGSAAAGQLQAKGTINLQHLADTTLALELVDVNLLPLMQGLPQTAFSGAIELAPQANSLPLEVTDLAQAHWSVQADLRNSQAGMVDKERVPLTQLLAKAQIEPERWVLETAEAHVEQGKLQLQGYFEPNTQQLDVSGEVSQLPLVLMHSELAAEQVPNLNGKLAVAGQLDKQVHFDVDIGNAQSGSATASRWNINTLALKGLWSPTLLEVERVQLDAFAAKVEGRSIKVTLPEADSIEAVLQATAPGLSLNADTDMQHSSGRGQLALQVLSAPQLLEWLRGLPVVGSQLPAMRASGKAQLEAEWQGGWQQWLAELQTPTANSKVQFNANLTSDGLQFAMAPTPAAPTNAARNTKAKADKNAADKAAADKARVATAQAASTATDIDVRQLALQLSGNPTAAQLSMKADVLANGTQALFNTQAQLAQITQRNATGPVWRIVLEQLALAATLPDDKQAWSLQLSEPLQATLQTGSNLQLNASAGQLSLTPPPSVSPDGAAMRLQWEPIVWSQRANGAMNLQTQGQLHGLVLTWLDGLLPSNPPLKTAGIDTDLIFSGGWNVRMAETIELQAFLKRDSGDIWLGDPVVEQITTGPADNEGLVKSIKPLPGKGQAVGIQALELRAQSRGNALELSFDWDTQKAGVIKANAQTNLSQQAGSWTLAPDAPLRGSVQATMQDLGIWTGLAPLGWRISGALDADITLGGQLNAPVLRGPITGNNLNLRSVLDGVELHEGRLRAELAGNRLNVSELVFQGGTGSNAYVRGLSGNRTPAPTARGQMTASGFVDWSQAATADNSGIAMDFKAQLDAMQVLVRSDRQMSLSGNLDATLNNGQMRVRGDINVVRASITLPSSGAPTLSSDVVVVRHGEPVDESLLAQAQLQSAKPMDLNLKLNLGRDFALEGYGITTRLEGELTIRNSTRGNDPVSIVGEVRTDEGRYRAWGQALDVETGEVLFNGPYDNPSINLLAVRPNTPVDITAGVRVTGTAQSPRVQLYSNPTMPDSETLSWVLLGRAPNAGSGDSNAMQQAALGLLANSVGSSLAEGFGFDSVGLGQNGLEIGKRLSDQLYVSYQSGLAGAATTFYVFYDITQRLTLRGQTGTDSAVDLIYTFSYDGKEY</sequence>
<reference evidence="7 8" key="1">
    <citation type="submission" date="2019-04" db="EMBL/GenBank/DDBJ databases">
        <title>Lampropedia sp YIM MLB12 draf genome.</title>
        <authorList>
            <person name="Wang Y.-X."/>
        </authorList>
    </citation>
    <scope>NUCLEOTIDE SEQUENCE [LARGE SCALE GENOMIC DNA]</scope>
    <source>
        <strain evidence="7 8">YIM MLB12</strain>
    </source>
</reference>
<evidence type="ECO:0000256" key="3">
    <source>
        <dbReference type="ARBA" id="ARBA00022989"/>
    </source>
</evidence>
<evidence type="ECO:0000256" key="5">
    <source>
        <dbReference type="SAM" id="Phobius"/>
    </source>
</evidence>
<dbReference type="GO" id="GO:0009306">
    <property type="term" value="P:protein secretion"/>
    <property type="evidence" value="ECO:0007669"/>
    <property type="project" value="InterPro"/>
</dbReference>
<organism evidence="7 8">
    <name type="scientific">Lampropedia aestuarii</name>
    <dbReference type="NCBI Taxonomy" id="2562762"/>
    <lineage>
        <taxon>Bacteria</taxon>
        <taxon>Pseudomonadati</taxon>
        <taxon>Pseudomonadota</taxon>
        <taxon>Betaproteobacteria</taxon>
        <taxon>Burkholderiales</taxon>
        <taxon>Comamonadaceae</taxon>
        <taxon>Lampropedia</taxon>
    </lineage>
</organism>
<evidence type="ECO:0000256" key="2">
    <source>
        <dbReference type="ARBA" id="ARBA00022692"/>
    </source>
</evidence>
<keyword evidence="4 5" id="KW-0472">Membrane</keyword>
<dbReference type="Proteomes" id="UP000306236">
    <property type="component" value="Unassembled WGS sequence"/>
</dbReference>
<evidence type="ECO:0000313" key="8">
    <source>
        <dbReference type="Proteomes" id="UP000306236"/>
    </source>
</evidence>
<name>A0A4S5BU66_9BURK</name>
<keyword evidence="3 5" id="KW-1133">Transmembrane helix</keyword>
<dbReference type="InterPro" id="IPR007452">
    <property type="entry name" value="TamB_C"/>
</dbReference>
<dbReference type="GO" id="GO:0005886">
    <property type="term" value="C:plasma membrane"/>
    <property type="evidence" value="ECO:0007669"/>
    <property type="project" value="InterPro"/>
</dbReference>
<keyword evidence="2 5" id="KW-0812">Transmembrane</keyword>
<dbReference type="OrthoDB" id="5288149at2"/>
<accession>A0A4S5BU66</accession>
<feature type="domain" description="Translocation and assembly module TamB C-terminal" evidence="6">
    <location>
        <begin position="1200"/>
        <end position="1536"/>
    </location>
</feature>
<feature type="transmembrane region" description="Helical" evidence="5">
    <location>
        <begin position="27"/>
        <end position="49"/>
    </location>
</feature>
<evidence type="ECO:0000313" key="7">
    <source>
        <dbReference type="EMBL" id="THJ34545.1"/>
    </source>
</evidence>
<comment type="subcellular location">
    <subcellularLocation>
        <location evidence="1">Membrane</location>
        <topology evidence="1">Single-pass membrane protein</topology>
    </subcellularLocation>
</comment>
<gene>
    <name evidence="7" type="ORF">E8K88_06010</name>
</gene>
<keyword evidence="8" id="KW-1185">Reference proteome</keyword>
<dbReference type="PANTHER" id="PTHR36985:SF1">
    <property type="entry name" value="TRANSLOCATION AND ASSEMBLY MODULE SUBUNIT TAMB"/>
    <property type="match status" value="1"/>
</dbReference>
<comment type="caution">
    <text evidence="7">The sequence shown here is derived from an EMBL/GenBank/DDBJ whole genome shotgun (WGS) entry which is preliminary data.</text>
</comment>
<protein>
    <recommendedName>
        <fullName evidence="6">Translocation and assembly module TamB C-terminal domain-containing protein</fullName>
    </recommendedName>
</protein>
<dbReference type="Pfam" id="PF04357">
    <property type="entry name" value="TamB"/>
    <property type="match status" value="1"/>
</dbReference>
<evidence type="ECO:0000256" key="4">
    <source>
        <dbReference type="ARBA" id="ARBA00023136"/>
    </source>
</evidence>
<dbReference type="EMBL" id="SSWX01000006">
    <property type="protein sequence ID" value="THJ34545.1"/>
    <property type="molecule type" value="Genomic_DNA"/>
</dbReference>